<dbReference type="EMBL" id="REGN01002108">
    <property type="protein sequence ID" value="RNA30241.1"/>
    <property type="molecule type" value="Genomic_DNA"/>
</dbReference>
<evidence type="ECO:0000313" key="2">
    <source>
        <dbReference type="Proteomes" id="UP000276133"/>
    </source>
</evidence>
<proteinExistence type="predicted"/>
<reference evidence="1 2" key="1">
    <citation type="journal article" date="2018" name="Sci. Rep.">
        <title>Genomic signatures of local adaptation to the degree of environmental predictability in rotifers.</title>
        <authorList>
            <person name="Franch-Gras L."/>
            <person name="Hahn C."/>
            <person name="Garcia-Roger E.M."/>
            <person name="Carmona M.J."/>
            <person name="Serra M."/>
            <person name="Gomez A."/>
        </authorList>
    </citation>
    <scope>NUCLEOTIDE SEQUENCE [LARGE SCALE GENOMIC DNA]</scope>
    <source>
        <strain evidence="1">HYR1</strain>
    </source>
</reference>
<accession>A0A3M7S382</accession>
<comment type="caution">
    <text evidence="1">The sequence shown here is derived from an EMBL/GenBank/DDBJ whole genome shotgun (WGS) entry which is preliminary data.</text>
</comment>
<sequence length="161" mass="18203">MIDKHVMETIPTNKKVKIADNSVLKIDKMTKKIEINDALLGLDWSNSTGAGVFPNQNTITFPSETIILDSDMNDDESSEGILTTEGIHDENIFEEEWPLDKASDKFEFKPEQKLDAEEFEYFKIAVYSMKTIFAMDAKELGICNVDTIKIITTDEEPIMSA</sequence>
<name>A0A3M7S382_BRAPC</name>
<dbReference type="Proteomes" id="UP000276133">
    <property type="component" value="Unassembled WGS sequence"/>
</dbReference>
<organism evidence="1 2">
    <name type="scientific">Brachionus plicatilis</name>
    <name type="common">Marine rotifer</name>
    <name type="synonym">Brachionus muelleri</name>
    <dbReference type="NCBI Taxonomy" id="10195"/>
    <lineage>
        <taxon>Eukaryota</taxon>
        <taxon>Metazoa</taxon>
        <taxon>Spiralia</taxon>
        <taxon>Gnathifera</taxon>
        <taxon>Rotifera</taxon>
        <taxon>Eurotatoria</taxon>
        <taxon>Monogononta</taxon>
        <taxon>Pseudotrocha</taxon>
        <taxon>Ploima</taxon>
        <taxon>Brachionidae</taxon>
        <taxon>Brachionus</taxon>
    </lineage>
</organism>
<protein>
    <submittedName>
        <fullName evidence="1">Uncharacterized protein</fullName>
    </submittedName>
</protein>
<dbReference type="AlphaFoldDB" id="A0A3M7S382"/>
<gene>
    <name evidence="1" type="ORF">BpHYR1_014742</name>
</gene>
<keyword evidence="2" id="KW-1185">Reference proteome</keyword>
<dbReference type="OrthoDB" id="1749844at2759"/>
<evidence type="ECO:0000313" key="1">
    <source>
        <dbReference type="EMBL" id="RNA30241.1"/>
    </source>
</evidence>